<dbReference type="GO" id="GO:0005789">
    <property type="term" value="C:endoplasmic reticulum membrane"/>
    <property type="evidence" value="ECO:0007669"/>
    <property type="project" value="UniProtKB-SubCell"/>
</dbReference>
<name>A0A8C4QWY7_EPTBU</name>
<feature type="transmembrane region" description="Helical" evidence="14">
    <location>
        <begin position="110"/>
        <end position="127"/>
    </location>
</feature>
<dbReference type="SUPFAM" id="SSF48317">
    <property type="entry name" value="Acid phosphatase/Vanadium-dependent haloperoxidase"/>
    <property type="match status" value="1"/>
</dbReference>
<comment type="pathway">
    <text evidence="2">Protein modification; protein glycosylation.</text>
</comment>
<reference evidence="16" key="1">
    <citation type="submission" date="2025-08" db="UniProtKB">
        <authorList>
            <consortium name="Ensembl"/>
        </authorList>
    </citation>
    <scope>IDENTIFICATION</scope>
</reference>
<organism evidence="16 17">
    <name type="scientific">Eptatretus burgeri</name>
    <name type="common">Inshore hagfish</name>
    <dbReference type="NCBI Taxonomy" id="7764"/>
    <lineage>
        <taxon>Eukaryota</taxon>
        <taxon>Metazoa</taxon>
        <taxon>Chordata</taxon>
        <taxon>Craniata</taxon>
        <taxon>Vertebrata</taxon>
        <taxon>Cyclostomata</taxon>
        <taxon>Myxini</taxon>
        <taxon>Myxiniformes</taxon>
        <taxon>Myxinidae</taxon>
        <taxon>Eptatretinae</taxon>
        <taxon>Eptatretus</taxon>
    </lineage>
</organism>
<feature type="domain" description="Phosphatidic acid phosphatase type 2/haloperoxidase" evidence="15">
    <location>
        <begin position="66"/>
        <end position="182"/>
    </location>
</feature>
<evidence type="ECO:0000256" key="13">
    <source>
        <dbReference type="ARBA" id="ARBA00047349"/>
    </source>
</evidence>
<dbReference type="GO" id="GO:0006487">
    <property type="term" value="P:protein N-linked glycosylation"/>
    <property type="evidence" value="ECO:0007669"/>
    <property type="project" value="UniProtKB-ARBA"/>
</dbReference>
<keyword evidence="9 14" id="KW-1133">Transmembrane helix</keyword>
<sequence>MAETCALTQTASKELKEGEWRPISLTHVQYPEGDLLGQFLAYCSLFPLAIFCCLCTLAGSRRDLHTICLLVGMLSNEAVNYLLKHWLQERRPCTEVNHTFHTEYGLPSNHAQFIWFFCMYSLLFLYMRLRVTGRPLWRLLLVVVLLLIAVSVSYSRVYLLYHTSRQVCCGIMVGVGMAVAWFAFTQLILTPLFPCISAWWVLTGLPSVACTHHITTGI</sequence>
<comment type="similarity">
    <text evidence="3">Belongs to the dolichyldiphosphatase family.</text>
</comment>
<comment type="function">
    <text evidence="11">Required for efficient N-glycosylation. Necessary for maintaining optimal levels of dolichol-linked oligosaccharides. Hydrolyzes dolichyl pyrophosphate at a very high rate and dolichyl monophosphate at a much lower rate. Does not act on phosphatidate.</text>
</comment>
<evidence type="ECO:0000256" key="11">
    <source>
        <dbReference type="ARBA" id="ARBA00024907"/>
    </source>
</evidence>
<keyword evidence="7" id="KW-0378">Hydrolase</keyword>
<evidence type="ECO:0000313" key="17">
    <source>
        <dbReference type="Proteomes" id="UP000694388"/>
    </source>
</evidence>
<dbReference type="OMA" id="LTVYQHE"/>
<evidence type="ECO:0000256" key="8">
    <source>
        <dbReference type="ARBA" id="ARBA00022824"/>
    </source>
</evidence>
<protein>
    <recommendedName>
        <fullName evidence="5">Dolichyldiphosphatase 1</fullName>
        <ecNumber evidence="4">3.6.1.43</ecNumber>
    </recommendedName>
    <alternativeName>
        <fullName evidence="12">Dolichyl pyrophosphate phosphatase 1</fullName>
    </alternativeName>
</protein>
<accession>A0A8C4QWY7</accession>
<proteinExistence type="inferred from homology"/>
<evidence type="ECO:0000256" key="2">
    <source>
        <dbReference type="ARBA" id="ARBA00004922"/>
    </source>
</evidence>
<evidence type="ECO:0000256" key="7">
    <source>
        <dbReference type="ARBA" id="ARBA00022801"/>
    </source>
</evidence>
<evidence type="ECO:0000256" key="4">
    <source>
        <dbReference type="ARBA" id="ARBA00012508"/>
    </source>
</evidence>
<keyword evidence="8" id="KW-0256">Endoplasmic reticulum</keyword>
<dbReference type="Gene3D" id="1.20.144.10">
    <property type="entry name" value="Phosphatidic acid phosphatase type 2/haloperoxidase"/>
    <property type="match status" value="1"/>
</dbReference>
<dbReference type="CDD" id="cd03382">
    <property type="entry name" value="PAP2_dolichyldiphosphatase"/>
    <property type="match status" value="1"/>
</dbReference>
<dbReference type="Ensembl" id="ENSEBUT00000022406.1">
    <property type="protein sequence ID" value="ENSEBUP00000021831.1"/>
    <property type="gene ID" value="ENSEBUG00000013471.1"/>
</dbReference>
<keyword evidence="17" id="KW-1185">Reference proteome</keyword>
<evidence type="ECO:0000256" key="14">
    <source>
        <dbReference type="SAM" id="Phobius"/>
    </source>
</evidence>
<dbReference type="GeneTree" id="ENSGT00390000013112"/>
<dbReference type="FunFam" id="1.20.144.10:FF:000003">
    <property type="entry name" value="Dolichyldiphosphatase 1"/>
    <property type="match status" value="1"/>
</dbReference>
<dbReference type="EC" id="3.6.1.43" evidence="4"/>
<feature type="transmembrane region" description="Helical" evidence="14">
    <location>
        <begin position="39"/>
        <end position="57"/>
    </location>
</feature>
<feature type="transmembrane region" description="Helical" evidence="14">
    <location>
        <begin position="139"/>
        <end position="158"/>
    </location>
</feature>
<evidence type="ECO:0000259" key="15">
    <source>
        <dbReference type="SMART" id="SM00014"/>
    </source>
</evidence>
<dbReference type="PANTHER" id="PTHR14969:SF13">
    <property type="entry name" value="AT30094P"/>
    <property type="match status" value="1"/>
</dbReference>
<dbReference type="InterPro" id="IPR000326">
    <property type="entry name" value="PAP2/HPO"/>
</dbReference>
<evidence type="ECO:0000256" key="3">
    <source>
        <dbReference type="ARBA" id="ARBA00005518"/>
    </source>
</evidence>
<evidence type="ECO:0000256" key="10">
    <source>
        <dbReference type="ARBA" id="ARBA00023136"/>
    </source>
</evidence>
<dbReference type="PANTHER" id="PTHR14969">
    <property type="entry name" value="SPHINGOSINE-1-PHOSPHATE PHOSPHOHYDROLASE"/>
    <property type="match status" value="1"/>
</dbReference>
<evidence type="ECO:0000256" key="12">
    <source>
        <dbReference type="ARBA" id="ARBA00030292"/>
    </source>
</evidence>
<keyword evidence="10 14" id="KW-0472">Membrane</keyword>
<evidence type="ECO:0000256" key="9">
    <source>
        <dbReference type="ARBA" id="ARBA00022989"/>
    </source>
</evidence>
<dbReference type="GO" id="GO:0047874">
    <property type="term" value="F:dolichyldiphosphatase activity"/>
    <property type="evidence" value="ECO:0007669"/>
    <property type="project" value="UniProtKB-EC"/>
</dbReference>
<dbReference type="InterPro" id="IPR039667">
    <property type="entry name" value="Dolichyldiphosphatase_PAP2"/>
</dbReference>
<evidence type="ECO:0000313" key="16">
    <source>
        <dbReference type="Ensembl" id="ENSEBUP00000021831.1"/>
    </source>
</evidence>
<dbReference type="Pfam" id="PF01569">
    <property type="entry name" value="PAP2"/>
    <property type="match status" value="1"/>
</dbReference>
<evidence type="ECO:0000256" key="1">
    <source>
        <dbReference type="ARBA" id="ARBA00004477"/>
    </source>
</evidence>
<keyword evidence="6 14" id="KW-0812">Transmembrane</keyword>
<comment type="catalytic activity">
    <reaction evidence="13">
        <text>a di-trans,poly-cis-dolichyl diphosphate + H2O = a di-trans,poly-cis-dolichyl phosphate + phosphate + H(+)</text>
        <dbReference type="Rhea" id="RHEA:14385"/>
        <dbReference type="Rhea" id="RHEA-COMP:19498"/>
        <dbReference type="Rhea" id="RHEA-COMP:19506"/>
        <dbReference type="ChEBI" id="CHEBI:15377"/>
        <dbReference type="ChEBI" id="CHEBI:15378"/>
        <dbReference type="ChEBI" id="CHEBI:43474"/>
        <dbReference type="ChEBI" id="CHEBI:57497"/>
        <dbReference type="ChEBI" id="CHEBI:57683"/>
        <dbReference type="EC" id="3.6.1.43"/>
    </reaction>
</comment>
<dbReference type="GO" id="GO:0042392">
    <property type="term" value="F:sphingosine-1-phosphate phosphatase activity"/>
    <property type="evidence" value="ECO:0007669"/>
    <property type="project" value="TreeGrafter"/>
</dbReference>
<dbReference type="AlphaFoldDB" id="A0A8C4QWY7"/>
<comment type="subcellular location">
    <subcellularLocation>
        <location evidence="1">Endoplasmic reticulum membrane</location>
        <topology evidence="1">Multi-pass membrane protein</topology>
    </subcellularLocation>
</comment>
<dbReference type="InterPro" id="IPR036938">
    <property type="entry name" value="PAP2/HPO_sf"/>
</dbReference>
<reference evidence="16" key="2">
    <citation type="submission" date="2025-09" db="UniProtKB">
        <authorList>
            <consortium name="Ensembl"/>
        </authorList>
    </citation>
    <scope>IDENTIFICATION</scope>
</reference>
<feature type="transmembrane region" description="Helical" evidence="14">
    <location>
        <begin position="164"/>
        <end position="184"/>
    </location>
</feature>
<dbReference type="SMART" id="SM00014">
    <property type="entry name" value="acidPPc"/>
    <property type="match status" value="1"/>
</dbReference>
<evidence type="ECO:0000256" key="6">
    <source>
        <dbReference type="ARBA" id="ARBA00022692"/>
    </source>
</evidence>
<evidence type="ECO:0000256" key="5">
    <source>
        <dbReference type="ARBA" id="ARBA00014821"/>
    </source>
</evidence>
<dbReference type="UniPathway" id="UPA00378"/>
<dbReference type="Proteomes" id="UP000694388">
    <property type="component" value="Unplaced"/>
</dbReference>